<keyword evidence="7" id="KW-0539">Nucleus</keyword>
<evidence type="ECO:0000256" key="1">
    <source>
        <dbReference type="ARBA" id="ARBA00004604"/>
    </source>
</evidence>
<reference evidence="9" key="1">
    <citation type="submission" date="2021-01" db="EMBL/GenBank/DDBJ databases">
        <authorList>
            <person name="Corre E."/>
            <person name="Pelletier E."/>
            <person name="Niang G."/>
            <person name="Scheremetjew M."/>
            <person name="Finn R."/>
            <person name="Kale V."/>
            <person name="Holt S."/>
            <person name="Cochrane G."/>
            <person name="Meng A."/>
            <person name="Brown T."/>
            <person name="Cohen L."/>
        </authorList>
    </citation>
    <scope>NUCLEOTIDE SEQUENCE</scope>
</reference>
<dbReference type="InterPro" id="IPR050786">
    <property type="entry name" value="EFG1_rRNA-proc"/>
</dbReference>
<evidence type="ECO:0000256" key="5">
    <source>
        <dbReference type="ARBA" id="ARBA00022552"/>
    </source>
</evidence>
<evidence type="ECO:0000256" key="8">
    <source>
        <dbReference type="SAM" id="MobiDB-lite"/>
    </source>
</evidence>
<feature type="region of interest" description="Disordered" evidence="8">
    <location>
        <begin position="134"/>
        <end position="245"/>
    </location>
</feature>
<comment type="subcellular location">
    <subcellularLocation>
        <location evidence="1">Nucleus</location>
        <location evidence="1">Nucleolus</location>
    </subcellularLocation>
</comment>
<evidence type="ECO:0000256" key="6">
    <source>
        <dbReference type="ARBA" id="ARBA00023054"/>
    </source>
</evidence>
<evidence type="ECO:0000256" key="4">
    <source>
        <dbReference type="ARBA" id="ARBA00019827"/>
    </source>
</evidence>
<dbReference type="EMBL" id="HBFQ01037633">
    <property type="protein sequence ID" value="CAD8852223.1"/>
    <property type="molecule type" value="Transcribed_RNA"/>
</dbReference>
<accession>A0A7S1AFC1</accession>
<comment type="similarity">
    <text evidence="2">Belongs to the EFG1 family.</text>
</comment>
<dbReference type="GO" id="GO:0030688">
    <property type="term" value="C:preribosome, small subunit precursor"/>
    <property type="evidence" value="ECO:0007669"/>
    <property type="project" value="TreeGrafter"/>
</dbReference>
<evidence type="ECO:0000256" key="3">
    <source>
        <dbReference type="ARBA" id="ARBA00018689"/>
    </source>
</evidence>
<feature type="compositionally biased region" description="Low complexity" evidence="8">
    <location>
        <begin position="227"/>
        <end position="245"/>
    </location>
</feature>
<evidence type="ECO:0000256" key="7">
    <source>
        <dbReference type="ARBA" id="ARBA00023242"/>
    </source>
</evidence>
<proteinExistence type="inferred from homology"/>
<gene>
    <name evidence="9" type="ORF">NSCI0253_LOCUS26573</name>
</gene>
<evidence type="ECO:0000313" key="9">
    <source>
        <dbReference type="EMBL" id="CAD8852223.1"/>
    </source>
</evidence>
<dbReference type="AlphaFoldDB" id="A0A7S1AFC1"/>
<dbReference type="GO" id="GO:0000462">
    <property type="term" value="P:maturation of SSU-rRNA from tricistronic rRNA transcript (SSU-rRNA, 5.8S rRNA, LSU-rRNA)"/>
    <property type="evidence" value="ECO:0007669"/>
    <property type="project" value="TreeGrafter"/>
</dbReference>
<keyword evidence="5" id="KW-0698">rRNA processing</keyword>
<feature type="region of interest" description="Disordered" evidence="8">
    <location>
        <begin position="1"/>
        <end position="24"/>
    </location>
</feature>
<feature type="compositionally biased region" description="Low complexity" evidence="8">
    <location>
        <begin position="204"/>
        <end position="214"/>
    </location>
</feature>
<sequence>MAEDAGGLAPKGQRERRKMKRDPTVMPRSWEHWHNAETWRRRELEQRNCSRYHYVKFVEKQKVTRKLKTTRRLLEGALEGGEATGVEALREQLKAHLLDFEYIDKYPRHLPYTCLFPREDNDAQKARRATIRRLIDDAQQPKRRKNAKHIVASVADGKLIENRMHGAEDASEAEKNEDESPPKRQDYSAVVPTKKRKRARRVVAEAAGAEPTEAPRQKRKRARQVVAEAAAAEPTEAGAPPRQKL</sequence>
<dbReference type="Pfam" id="PF10153">
    <property type="entry name" value="Efg1"/>
    <property type="match status" value="1"/>
</dbReference>
<dbReference type="GO" id="GO:0005730">
    <property type="term" value="C:nucleolus"/>
    <property type="evidence" value="ECO:0007669"/>
    <property type="project" value="UniProtKB-SubCell"/>
</dbReference>
<protein>
    <recommendedName>
        <fullName evidence="3">rRNA-processing protein EFG1</fullName>
    </recommendedName>
    <alternativeName>
        <fullName evidence="4">rRNA-processing protein efg1</fullName>
    </alternativeName>
</protein>
<dbReference type="PANTHER" id="PTHR33911:SF1">
    <property type="entry name" value="RRNA-PROCESSING PROTEIN EFG1"/>
    <property type="match status" value="1"/>
</dbReference>
<feature type="compositionally biased region" description="Basic and acidic residues" evidence="8">
    <location>
        <begin position="158"/>
        <end position="186"/>
    </location>
</feature>
<evidence type="ECO:0000256" key="2">
    <source>
        <dbReference type="ARBA" id="ARBA00006916"/>
    </source>
</evidence>
<keyword evidence="6" id="KW-0175">Coiled coil</keyword>
<dbReference type="InterPro" id="IPR019310">
    <property type="entry name" value="Efg1"/>
</dbReference>
<dbReference type="PANTHER" id="PTHR33911">
    <property type="entry name" value="RRNA-PROCESSING PROTEIN EFG1"/>
    <property type="match status" value="1"/>
</dbReference>
<organism evidence="9">
    <name type="scientific">Noctiluca scintillans</name>
    <name type="common">Sea sparkle</name>
    <name type="synonym">Red tide dinoflagellate</name>
    <dbReference type="NCBI Taxonomy" id="2966"/>
    <lineage>
        <taxon>Eukaryota</taxon>
        <taxon>Sar</taxon>
        <taxon>Alveolata</taxon>
        <taxon>Dinophyceae</taxon>
        <taxon>Noctilucales</taxon>
        <taxon>Noctilucaceae</taxon>
        <taxon>Noctiluca</taxon>
    </lineage>
</organism>
<name>A0A7S1AFC1_NOCSC</name>